<evidence type="ECO:0000256" key="2">
    <source>
        <dbReference type="ARBA" id="ARBA00022448"/>
    </source>
</evidence>
<keyword evidence="9 10" id="KW-0472">Membrane</keyword>
<gene>
    <name evidence="13" type="ORF">SAMN05444000_102221</name>
</gene>
<keyword evidence="14" id="KW-1185">Reference proteome</keyword>
<keyword evidence="7 12" id="KW-1133">Transmembrane helix</keyword>
<dbReference type="PIRSF" id="PIRSF006247">
    <property type="entry name" value="TrkH"/>
    <property type="match status" value="1"/>
</dbReference>
<proteinExistence type="inferred from homology"/>
<keyword evidence="3 10" id="KW-1003">Cell membrane</keyword>
<sequence>MLRRLTPGAGDANALPMLDLRPVGYVIGLLVAMLGLTMLLPMLVDLATGDEHWSVFLECAILTFLTGGFVALSCQTAKGKGLTIQQTFLLTTGVWLTLPLFGALPFLLGDTEARFVDAFFEAMSGLTTTGSTVFAGLETMPKGLLLWRGLLQWLGGIGIIVVAMVFLPELRVGGMQIFRSEGFDTFGKILPRATEISSRISVIYLALTMMCALAYILTGMNAFDATVHAMTTIATGGFANYDASFGAFSGGTEYVAVVFMLLAALPFVRFVQLTAGSAKPLFADSQIRAFFMTAAAIVALIGAWQFFIVGVQTEAGFRKVLFNSVSILTGTGYASADYMLWGSFPVAILFFTGLIGGCAGSTACSIKVFRYQLLFASIRVQLMKIQQPRGVFTPRYQGRRVDEDVLNSVMSFFVFFTVTLGVLAVLLGMTGLDFTTALSGAAAALANIGPGLGDTIGPSGNFADINDAAKWLLSAGMLIGRLELLAVYAILTTQFWRS</sequence>
<feature type="transmembrane region" description="Helical" evidence="12">
    <location>
        <begin position="471"/>
        <end position="491"/>
    </location>
</feature>
<evidence type="ECO:0000256" key="10">
    <source>
        <dbReference type="PIRNR" id="PIRNR006247"/>
    </source>
</evidence>
<comment type="similarity">
    <text evidence="10">Belongs to the TrkH potassium transport family.</text>
</comment>
<keyword evidence="11" id="KW-0479">Metal-binding</keyword>
<dbReference type="STRING" id="1470563.SAMN05444000_102221"/>
<evidence type="ECO:0000256" key="4">
    <source>
        <dbReference type="ARBA" id="ARBA00022538"/>
    </source>
</evidence>
<keyword evidence="10" id="KW-0997">Cell inner membrane</keyword>
<feature type="transmembrane region" description="Helical" evidence="12">
    <location>
        <begin position="346"/>
        <end position="369"/>
    </location>
</feature>
<evidence type="ECO:0000313" key="14">
    <source>
        <dbReference type="Proteomes" id="UP000183982"/>
    </source>
</evidence>
<keyword evidence="6 10" id="KW-0630">Potassium</keyword>
<feature type="binding site" evidence="11">
    <location>
        <position position="128"/>
    </location>
    <ligand>
        <name>K(+)</name>
        <dbReference type="ChEBI" id="CHEBI:29103"/>
    </ligand>
</feature>
<keyword evidence="8 10" id="KW-0406">Ion transport</keyword>
<feature type="binding site" evidence="11">
    <location>
        <position position="331"/>
    </location>
    <ligand>
        <name>K(+)</name>
        <dbReference type="ChEBI" id="CHEBI:29103"/>
    </ligand>
</feature>
<dbReference type="GO" id="GO:0046872">
    <property type="term" value="F:metal ion binding"/>
    <property type="evidence" value="ECO:0007669"/>
    <property type="project" value="UniProtKB-KW"/>
</dbReference>
<dbReference type="Pfam" id="PF02386">
    <property type="entry name" value="TrkH"/>
    <property type="match status" value="1"/>
</dbReference>
<dbReference type="AlphaFoldDB" id="A0A1M6D3G9"/>
<feature type="transmembrane region" description="Helical" evidence="12">
    <location>
        <begin position="87"/>
        <end position="108"/>
    </location>
</feature>
<accession>A0A1M6D3G9</accession>
<dbReference type="PANTHER" id="PTHR32024:SF3">
    <property type="entry name" value="TRK SYSTEM POTASSIUM UPTAKE PROTEIN"/>
    <property type="match status" value="1"/>
</dbReference>
<dbReference type="EMBL" id="FQZQ01000002">
    <property type="protein sequence ID" value="SHI67845.1"/>
    <property type="molecule type" value="Genomic_DNA"/>
</dbReference>
<evidence type="ECO:0000256" key="3">
    <source>
        <dbReference type="ARBA" id="ARBA00022475"/>
    </source>
</evidence>
<protein>
    <recommendedName>
        <fullName evidence="10">Trk system potassium uptake protein</fullName>
    </recommendedName>
</protein>
<feature type="transmembrane region" description="Helical" evidence="12">
    <location>
        <begin position="289"/>
        <end position="311"/>
    </location>
</feature>
<evidence type="ECO:0000256" key="6">
    <source>
        <dbReference type="ARBA" id="ARBA00022958"/>
    </source>
</evidence>
<dbReference type="Proteomes" id="UP000183982">
    <property type="component" value="Unassembled WGS sequence"/>
</dbReference>
<feature type="transmembrane region" description="Helical" evidence="12">
    <location>
        <begin position="243"/>
        <end position="268"/>
    </location>
</feature>
<dbReference type="InterPro" id="IPR004772">
    <property type="entry name" value="TrkH"/>
</dbReference>
<name>A0A1M6D3G9_9RHOB</name>
<feature type="binding site" evidence="11">
    <location>
        <position position="129"/>
    </location>
    <ligand>
        <name>K(+)</name>
        <dbReference type="ChEBI" id="CHEBI:29103"/>
    </ligand>
</feature>
<keyword evidence="5 12" id="KW-0812">Transmembrane</keyword>
<evidence type="ECO:0000256" key="7">
    <source>
        <dbReference type="ARBA" id="ARBA00022989"/>
    </source>
</evidence>
<feature type="binding site" evidence="11">
    <location>
        <position position="236"/>
    </location>
    <ligand>
        <name>K(+)</name>
        <dbReference type="ChEBI" id="CHEBI:29103"/>
    </ligand>
</feature>
<dbReference type="GO" id="GO:0005886">
    <property type="term" value="C:plasma membrane"/>
    <property type="evidence" value="ECO:0007669"/>
    <property type="project" value="UniProtKB-SubCell"/>
</dbReference>
<feature type="transmembrane region" description="Helical" evidence="12">
    <location>
        <begin position="55"/>
        <end position="75"/>
    </location>
</feature>
<evidence type="ECO:0000256" key="9">
    <source>
        <dbReference type="ARBA" id="ARBA00023136"/>
    </source>
</evidence>
<organism evidence="13 14">
    <name type="scientific">Shimia gijangensis</name>
    <dbReference type="NCBI Taxonomy" id="1470563"/>
    <lineage>
        <taxon>Bacteria</taxon>
        <taxon>Pseudomonadati</taxon>
        <taxon>Pseudomonadota</taxon>
        <taxon>Alphaproteobacteria</taxon>
        <taxon>Rhodobacterales</taxon>
        <taxon>Roseobacteraceae</taxon>
    </lineage>
</organism>
<dbReference type="PANTHER" id="PTHR32024">
    <property type="entry name" value="TRK SYSTEM POTASSIUM UPTAKE PROTEIN TRKG-RELATED"/>
    <property type="match status" value="1"/>
</dbReference>
<evidence type="ECO:0000313" key="13">
    <source>
        <dbReference type="EMBL" id="SHI67845.1"/>
    </source>
</evidence>
<feature type="transmembrane region" description="Helical" evidence="12">
    <location>
        <begin position="150"/>
        <end position="170"/>
    </location>
</feature>
<keyword evidence="4 10" id="KW-0633">Potassium transport</keyword>
<comment type="subcellular location">
    <subcellularLocation>
        <location evidence="10">Cell inner membrane</location>
        <topology evidence="10">Multi-pass membrane protein</topology>
    </subcellularLocation>
    <subcellularLocation>
        <location evidence="1">Cell membrane</location>
        <topology evidence="1">Multi-pass membrane protein</topology>
    </subcellularLocation>
</comment>
<evidence type="ECO:0000256" key="8">
    <source>
        <dbReference type="ARBA" id="ARBA00023065"/>
    </source>
</evidence>
<evidence type="ECO:0000256" key="1">
    <source>
        <dbReference type="ARBA" id="ARBA00004651"/>
    </source>
</evidence>
<keyword evidence="2 10" id="KW-0813">Transport</keyword>
<comment type="function">
    <text evidence="10">Low-affinity potassium transport system. Interacts with Trk system potassium uptake protein TrkA.</text>
</comment>
<evidence type="ECO:0000256" key="12">
    <source>
        <dbReference type="SAM" id="Phobius"/>
    </source>
</evidence>
<evidence type="ECO:0000256" key="11">
    <source>
        <dbReference type="PIRSR" id="PIRSR006247-1"/>
    </source>
</evidence>
<feature type="binding site" evidence="11">
    <location>
        <position position="447"/>
    </location>
    <ligand>
        <name>K(+)</name>
        <dbReference type="ChEBI" id="CHEBI:29103"/>
    </ligand>
</feature>
<reference evidence="14" key="1">
    <citation type="submission" date="2016-11" db="EMBL/GenBank/DDBJ databases">
        <authorList>
            <person name="Varghese N."/>
            <person name="Submissions S."/>
        </authorList>
    </citation>
    <scope>NUCLEOTIDE SEQUENCE [LARGE SCALE GENOMIC DNA]</scope>
    <source>
        <strain evidence="14">DSM 100564</strain>
    </source>
</reference>
<feature type="transmembrane region" description="Helical" evidence="12">
    <location>
        <begin position="23"/>
        <end position="43"/>
    </location>
</feature>
<evidence type="ECO:0000256" key="5">
    <source>
        <dbReference type="ARBA" id="ARBA00022692"/>
    </source>
</evidence>
<dbReference type="GO" id="GO:0015379">
    <property type="term" value="F:potassium:chloride symporter activity"/>
    <property type="evidence" value="ECO:0007669"/>
    <property type="project" value="InterPro"/>
</dbReference>
<feature type="transmembrane region" description="Helical" evidence="12">
    <location>
        <begin position="202"/>
        <end position="223"/>
    </location>
</feature>
<dbReference type="InterPro" id="IPR003445">
    <property type="entry name" value="Cat_transpt"/>
</dbReference>
<feature type="transmembrane region" description="Helical" evidence="12">
    <location>
        <begin position="405"/>
        <end position="429"/>
    </location>
</feature>